<dbReference type="InterPro" id="IPR043502">
    <property type="entry name" value="DNA/RNA_pol_sf"/>
</dbReference>
<keyword evidence="2" id="KW-1185">Reference proteome</keyword>
<dbReference type="SUPFAM" id="SSF56672">
    <property type="entry name" value="DNA/RNA polymerases"/>
    <property type="match status" value="1"/>
</dbReference>
<evidence type="ECO:0000313" key="1">
    <source>
        <dbReference type="EMBL" id="WAR06963.1"/>
    </source>
</evidence>
<gene>
    <name evidence="1" type="ORF">MAR_016921</name>
</gene>
<dbReference type="EMBL" id="CP111017">
    <property type="protein sequence ID" value="WAR06963.1"/>
    <property type="molecule type" value="Genomic_DNA"/>
</dbReference>
<protein>
    <recommendedName>
        <fullName evidence="3">DNA-directed DNA polymerase</fullName>
    </recommendedName>
</protein>
<evidence type="ECO:0008006" key="3">
    <source>
        <dbReference type="Google" id="ProtNLM"/>
    </source>
</evidence>
<dbReference type="Proteomes" id="UP001164746">
    <property type="component" value="Chromosome 6"/>
</dbReference>
<dbReference type="PANTHER" id="PTHR33568">
    <property type="entry name" value="DNA POLYMERASE"/>
    <property type="match status" value="1"/>
</dbReference>
<name>A0ABY7EAA1_MYAAR</name>
<dbReference type="PANTHER" id="PTHR33568:SF3">
    <property type="entry name" value="DNA-DIRECTED DNA POLYMERASE"/>
    <property type="match status" value="1"/>
</dbReference>
<reference evidence="1" key="1">
    <citation type="submission" date="2022-11" db="EMBL/GenBank/DDBJ databases">
        <title>Centuries of genome instability and evolution in soft-shell clam transmissible cancer (bioRxiv).</title>
        <authorList>
            <person name="Hart S.F.M."/>
            <person name="Yonemitsu M.A."/>
            <person name="Giersch R.M."/>
            <person name="Beal B.F."/>
            <person name="Arriagada G."/>
            <person name="Davis B.W."/>
            <person name="Ostrander E.A."/>
            <person name="Goff S.P."/>
            <person name="Metzger M.J."/>
        </authorList>
    </citation>
    <scope>NUCLEOTIDE SEQUENCE</scope>
    <source>
        <strain evidence="1">MELC-2E11</strain>
        <tissue evidence="1">Siphon/mantle</tissue>
    </source>
</reference>
<evidence type="ECO:0000313" key="2">
    <source>
        <dbReference type="Proteomes" id="UP001164746"/>
    </source>
</evidence>
<dbReference type="InterPro" id="IPR023211">
    <property type="entry name" value="DNA_pol_palm_dom_sf"/>
</dbReference>
<organism evidence="1 2">
    <name type="scientific">Mya arenaria</name>
    <name type="common">Soft-shell clam</name>
    <dbReference type="NCBI Taxonomy" id="6604"/>
    <lineage>
        <taxon>Eukaryota</taxon>
        <taxon>Metazoa</taxon>
        <taxon>Spiralia</taxon>
        <taxon>Lophotrochozoa</taxon>
        <taxon>Mollusca</taxon>
        <taxon>Bivalvia</taxon>
        <taxon>Autobranchia</taxon>
        <taxon>Heteroconchia</taxon>
        <taxon>Euheterodonta</taxon>
        <taxon>Imparidentia</taxon>
        <taxon>Neoheterodontei</taxon>
        <taxon>Myida</taxon>
        <taxon>Myoidea</taxon>
        <taxon>Myidae</taxon>
        <taxon>Mya</taxon>
    </lineage>
</organism>
<sequence length="148" mass="16787">MVELRWNYKEEFIETSEKTNVVIAAYTTAQSRLKLYSYLEKLGPRALYADTDSVVFSTQPGESVPTLGDYLGYLTDETPGNTIKVFVTGGPKTMLININFDTLKRMVTENKNDVVTVADRFKIVRDRDSARLLTTSQNKDYRLGSINE</sequence>
<proteinExistence type="predicted"/>
<accession>A0ABY7EAA1</accession>
<dbReference type="Gene3D" id="3.90.1600.10">
    <property type="entry name" value="Palm domain of DNA polymerase"/>
    <property type="match status" value="1"/>
</dbReference>